<evidence type="ECO:0000256" key="12">
    <source>
        <dbReference type="RuleBase" id="RU364017"/>
    </source>
</evidence>
<keyword evidence="14" id="KW-1185">Reference proteome</keyword>
<dbReference type="Gene3D" id="1.10.390.10">
    <property type="entry name" value="Neutral Protease Domain 2"/>
    <property type="match status" value="1"/>
</dbReference>
<evidence type="ECO:0000256" key="11">
    <source>
        <dbReference type="PIRSR" id="PIRSR601842-2"/>
    </source>
</evidence>
<gene>
    <name evidence="13" type="ORF">EDD18DRAFT_1129698</name>
</gene>
<dbReference type="SUPFAM" id="SSF55486">
    <property type="entry name" value="Metalloproteases ('zincins'), catalytic domain"/>
    <property type="match status" value="1"/>
</dbReference>
<comment type="cofactor">
    <cofactor evidence="11">
        <name>Zn(2+)</name>
        <dbReference type="ChEBI" id="CHEBI:29105"/>
    </cofactor>
    <text evidence="11">Binds 1 zinc ion per subunit.</text>
</comment>
<comment type="subcellular location">
    <subcellularLocation>
        <location evidence="1 12">Secreted</location>
    </subcellularLocation>
</comment>
<dbReference type="Pfam" id="PF02128">
    <property type="entry name" value="Peptidase_M36"/>
    <property type="match status" value="1"/>
</dbReference>
<keyword evidence="9 12" id="KW-0865">Zymogen</keyword>
<dbReference type="InterPro" id="IPR050371">
    <property type="entry name" value="Fungal_virulence_M36"/>
</dbReference>
<feature type="binding site" evidence="11">
    <location>
        <position position="412"/>
    </location>
    <ligand>
        <name>Zn(2+)</name>
        <dbReference type="ChEBI" id="CHEBI:29105"/>
        <note>catalytic</note>
    </ligand>
</feature>
<dbReference type="EMBL" id="JAUEPU010000002">
    <property type="protein sequence ID" value="KAK0505570.1"/>
    <property type="molecule type" value="Genomic_DNA"/>
</dbReference>
<dbReference type="InterPro" id="IPR001842">
    <property type="entry name" value="Peptidase_M36"/>
</dbReference>
<dbReference type="GO" id="GO:0008270">
    <property type="term" value="F:zinc ion binding"/>
    <property type="evidence" value="ECO:0007669"/>
    <property type="project" value="InterPro"/>
</dbReference>
<evidence type="ECO:0000256" key="10">
    <source>
        <dbReference type="PIRSR" id="PIRSR601842-1"/>
    </source>
</evidence>
<evidence type="ECO:0000256" key="8">
    <source>
        <dbReference type="ARBA" id="ARBA00023049"/>
    </source>
</evidence>
<evidence type="ECO:0000256" key="6">
    <source>
        <dbReference type="ARBA" id="ARBA00022801"/>
    </source>
</evidence>
<dbReference type="PRINTS" id="PR00999">
    <property type="entry name" value="FUNGALYSIN"/>
</dbReference>
<keyword evidence="3 12" id="KW-0964">Secreted</keyword>
<dbReference type="CDD" id="cd09596">
    <property type="entry name" value="M36"/>
    <property type="match status" value="1"/>
</dbReference>
<keyword evidence="4 12" id="KW-0645">Protease</keyword>
<evidence type="ECO:0000256" key="7">
    <source>
        <dbReference type="ARBA" id="ARBA00022833"/>
    </source>
</evidence>
<evidence type="ECO:0000256" key="5">
    <source>
        <dbReference type="ARBA" id="ARBA00022723"/>
    </source>
</evidence>
<comment type="caution">
    <text evidence="13">The sequence shown here is derived from an EMBL/GenBank/DDBJ whole genome shotgun (WGS) entry which is preliminary data.</text>
</comment>
<dbReference type="PANTHER" id="PTHR33478">
    <property type="entry name" value="EXTRACELLULAR METALLOPROTEINASE MEP"/>
    <property type="match status" value="1"/>
</dbReference>
<evidence type="ECO:0000256" key="1">
    <source>
        <dbReference type="ARBA" id="ARBA00004613"/>
    </source>
</evidence>
<evidence type="ECO:0000313" key="13">
    <source>
        <dbReference type="EMBL" id="KAK0505570.1"/>
    </source>
</evidence>
<evidence type="ECO:0000256" key="3">
    <source>
        <dbReference type="ARBA" id="ARBA00022525"/>
    </source>
</evidence>
<dbReference type="AlphaFoldDB" id="A0AA39QMB1"/>
<evidence type="ECO:0000256" key="2">
    <source>
        <dbReference type="ARBA" id="ARBA00006006"/>
    </source>
</evidence>
<name>A0AA39QMB1_9AGAR</name>
<evidence type="ECO:0000256" key="4">
    <source>
        <dbReference type="ARBA" id="ARBA00022670"/>
    </source>
</evidence>
<proteinExistence type="inferred from homology"/>
<feature type="binding site" evidence="11">
    <location>
        <position position="239"/>
    </location>
    <ligand>
        <name>Zn(2+)</name>
        <dbReference type="ChEBI" id="CHEBI:29105"/>
        <note>catalytic</note>
    </ligand>
</feature>
<dbReference type="EC" id="3.4.24.-" evidence="12"/>
<dbReference type="InterPro" id="IPR027268">
    <property type="entry name" value="Peptidase_M4/M1_CTD_sf"/>
</dbReference>
<dbReference type="Gene3D" id="3.10.170.10">
    <property type="match status" value="1"/>
</dbReference>
<keyword evidence="5 11" id="KW-0479">Metal-binding</keyword>
<keyword evidence="6 12" id="KW-0378">Hydrolase</keyword>
<keyword evidence="8 12" id="KW-0482">Metalloprotease</keyword>
<feature type="binding site" evidence="11">
    <location>
        <position position="416"/>
    </location>
    <ligand>
        <name>Zn(2+)</name>
        <dbReference type="ChEBI" id="CHEBI:29105"/>
        <note>catalytic</note>
    </ligand>
</feature>
<evidence type="ECO:0000256" key="9">
    <source>
        <dbReference type="ARBA" id="ARBA00023145"/>
    </source>
</evidence>
<reference evidence="13" key="1">
    <citation type="submission" date="2023-06" db="EMBL/GenBank/DDBJ databases">
        <authorList>
            <consortium name="Lawrence Berkeley National Laboratory"/>
            <person name="Ahrendt S."/>
            <person name="Sahu N."/>
            <person name="Indic B."/>
            <person name="Wong-Bajracharya J."/>
            <person name="Merenyi Z."/>
            <person name="Ke H.-M."/>
            <person name="Monk M."/>
            <person name="Kocsube S."/>
            <person name="Drula E."/>
            <person name="Lipzen A."/>
            <person name="Balint B."/>
            <person name="Henrissat B."/>
            <person name="Andreopoulos B."/>
            <person name="Martin F.M."/>
            <person name="Harder C.B."/>
            <person name="Rigling D."/>
            <person name="Ford K.L."/>
            <person name="Foster G.D."/>
            <person name="Pangilinan J."/>
            <person name="Papanicolaou A."/>
            <person name="Barry K."/>
            <person name="LaButti K."/>
            <person name="Viragh M."/>
            <person name="Koriabine M."/>
            <person name="Yan M."/>
            <person name="Riley R."/>
            <person name="Champramary S."/>
            <person name="Plett K.L."/>
            <person name="Tsai I.J."/>
            <person name="Slot J."/>
            <person name="Sipos G."/>
            <person name="Plett J."/>
            <person name="Nagy L.G."/>
            <person name="Grigoriev I.V."/>
        </authorList>
    </citation>
    <scope>NUCLEOTIDE SEQUENCE</scope>
    <source>
        <strain evidence="13">HWK02</strain>
    </source>
</reference>
<dbReference type="GO" id="GO:0005615">
    <property type="term" value="C:extracellular space"/>
    <property type="evidence" value="ECO:0007669"/>
    <property type="project" value="InterPro"/>
</dbReference>
<evidence type="ECO:0000313" key="14">
    <source>
        <dbReference type="Proteomes" id="UP001175228"/>
    </source>
</evidence>
<keyword evidence="7 11" id="KW-0862">Zinc</keyword>
<comment type="similarity">
    <text evidence="2 12">Belongs to the peptidase M36 family.</text>
</comment>
<dbReference type="Proteomes" id="UP001175228">
    <property type="component" value="Unassembled WGS sequence"/>
</dbReference>
<sequence length="601" mass="64603">MIYHPPGLALVLTPTRKMVAFDSLVLVAVLCVSTLVNAAPGPTSSKHSTHRVRTIGRDLKVETYHPKSTYTTYGSGKETSPGSSFKAESFESSAVSFMASELGVSASSVGYRSGHSVDSMTYSYAKQYHDGVPFANAVANAAFKNGKAIAFGSSFVDTSNIAPSTPSIALESSLISKVEDTLLGTHNGVTSLEYLAQPDGTVALTHVIQVQNDDTNAWYEAFVDAHSGEILSVTDFVAEATYTVVPITEDAVTEGEETLIDPEDPTSSSSGWVTSNETAGNNVIAYKSTQSSTTSSSSPNTFSYPYNTTLGPTNGSNIDAARTNAFYIINKVHDYAYKYGWTEASYNFQNSNFGRGGAEGDRVLMSVQDPGGTNNANFATPPDGQSGTCRMYIWTLTTPNRDGALQNDIIVHEFTHGITNRLTGEAGGMGEGSYTLFLTNPDIRWTEHKDSTVPDYVLATWVVNNPAGIRSYPYSTNASTNPLRYSSIQQLHEVHDIGEVWANMLHNVYAALVSVHGFSSTVMDDPSGTEGNIVWLHLFIDALSLQPCNPTFVNARDAWIQADQNRYDGANACTLWNAFASRGLGVNAADYVDDTSVPSGC</sequence>
<feature type="binding site" evidence="11">
    <location>
        <position position="431"/>
    </location>
    <ligand>
        <name>Zn(2+)</name>
        <dbReference type="ChEBI" id="CHEBI:29105"/>
        <note>catalytic</note>
    </ligand>
</feature>
<protein>
    <recommendedName>
        <fullName evidence="12">Extracellular metalloproteinase</fullName>
        <ecNumber evidence="12">3.4.24.-</ecNumber>
    </recommendedName>
    <alternativeName>
        <fullName evidence="12">Fungalysin</fullName>
    </alternativeName>
</protein>
<dbReference type="PANTHER" id="PTHR33478:SF1">
    <property type="entry name" value="EXTRACELLULAR METALLOPROTEINASE MEP"/>
    <property type="match status" value="1"/>
</dbReference>
<accession>A0AA39QMB1</accession>
<dbReference type="GO" id="GO:0004222">
    <property type="term" value="F:metalloendopeptidase activity"/>
    <property type="evidence" value="ECO:0007669"/>
    <property type="project" value="InterPro"/>
</dbReference>
<dbReference type="GO" id="GO:0006508">
    <property type="term" value="P:proteolysis"/>
    <property type="evidence" value="ECO:0007669"/>
    <property type="project" value="UniProtKB-KW"/>
</dbReference>
<organism evidence="13 14">
    <name type="scientific">Armillaria luteobubalina</name>
    <dbReference type="NCBI Taxonomy" id="153913"/>
    <lineage>
        <taxon>Eukaryota</taxon>
        <taxon>Fungi</taxon>
        <taxon>Dikarya</taxon>
        <taxon>Basidiomycota</taxon>
        <taxon>Agaricomycotina</taxon>
        <taxon>Agaricomycetes</taxon>
        <taxon>Agaricomycetidae</taxon>
        <taxon>Agaricales</taxon>
        <taxon>Marasmiineae</taxon>
        <taxon>Physalacriaceae</taxon>
        <taxon>Armillaria</taxon>
    </lineage>
</organism>
<feature type="active site" evidence="10">
    <location>
        <position position="413"/>
    </location>
</feature>